<keyword evidence="4 7" id="KW-0720">Serine protease</keyword>
<dbReference type="GO" id="GO:0004175">
    <property type="term" value="F:endopeptidase activity"/>
    <property type="evidence" value="ECO:0000318"/>
    <property type="project" value="GO_Central"/>
</dbReference>
<dbReference type="InterPro" id="IPR050819">
    <property type="entry name" value="Tripeptidyl-peptidase_I"/>
</dbReference>
<dbReference type="Gene3D" id="3.40.50.200">
    <property type="entry name" value="Peptidase S8/S53 domain"/>
    <property type="match status" value="2"/>
</dbReference>
<evidence type="ECO:0000313" key="10">
    <source>
        <dbReference type="EMBL" id="EGC30880.1"/>
    </source>
</evidence>
<dbReference type="GO" id="GO:0004252">
    <property type="term" value="F:serine-type endopeptidase activity"/>
    <property type="evidence" value="ECO:0007669"/>
    <property type="project" value="UniProtKB-UniRule"/>
</dbReference>
<evidence type="ECO:0000256" key="7">
    <source>
        <dbReference type="PROSITE-ProRule" id="PRU01032"/>
    </source>
</evidence>
<reference evidence="11" key="1">
    <citation type="journal article" date="2011" name="Genome Biol.">
        <title>Comparative genomics of the social amoebae Dictyostelium discoideum and Dictyostelium purpureum.</title>
        <authorList>
            <consortium name="US DOE Joint Genome Institute (JGI-PGF)"/>
            <person name="Sucgang R."/>
            <person name="Kuo A."/>
            <person name="Tian X."/>
            <person name="Salerno W."/>
            <person name="Parikh A."/>
            <person name="Feasley C.L."/>
            <person name="Dalin E."/>
            <person name="Tu H."/>
            <person name="Huang E."/>
            <person name="Barry K."/>
            <person name="Lindquist E."/>
            <person name="Shapiro H."/>
            <person name="Bruce D."/>
            <person name="Schmutz J."/>
            <person name="Salamov A."/>
            <person name="Fey P."/>
            <person name="Gaudet P."/>
            <person name="Anjard C."/>
            <person name="Babu M.M."/>
            <person name="Basu S."/>
            <person name="Bushmanova Y."/>
            <person name="van der Wel H."/>
            <person name="Katoh-Kurasawa M."/>
            <person name="Dinh C."/>
            <person name="Coutinho P.M."/>
            <person name="Saito T."/>
            <person name="Elias M."/>
            <person name="Schaap P."/>
            <person name="Kay R.R."/>
            <person name="Henrissat B."/>
            <person name="Eichinger L."/>
            <person name="Rivero F."/>
            <person name="Putnam N.H."/>
            <person name="West C.M."/>
            <person name="Loomis W.F."/>
            <person name="Chisholm R.L."/>
            <person name="Shaulsky G."/>
            <person name="Strassmann J.E."/>
            <person name="Queller D.C."/>
            <person name="Kuspa A."/>
            <person name="Grigoriev I.V."/>
        </authorList>
    </citation>
    <scope>NUCLEOTIDE SEQUENCE [LARGE SCALE GENOMIC DNA]</scope>
    <source>
        <strain evidence="11">QSDP1</strain>
    </source>
</reference>
<feature type="binding site" evidence="7">
    <location>
        <position position="686"/>
    </location>
    <ligand>
        <name>Ca(2+)</name>
        <dbReference type="ChEBI" id="CHEBI:29108"/>
    </ligand>
</feature>
<dbReference type="InterPro" id="IPR015366">
    <property type="entry name" value="S53_propep"/>
</dbReference>
<evidence type="ECO:0000256" key="6">
    <source>
        <dbReference type="ARBA" id="ARBA00023145"/>
    </source>
</evidence>
<dbReference type="FunFam" id="3.40.50.200:FF:000054">
    <property type="entry name" value="Uncharacterized protein"/>
    <property type="match status" value="1"/>
</dbReference>
<dbReference type="VEuPathDB" id="AmoebaDB:DICPUDRAFT_40793"/>
<dbReference type="Proteomes" id="UP000001064">
    <property type="component" value="Unassembled WGS sequence"/>
</dbReference>
<keyword evidence="6" id="KW-0865">Zymogen</keyword>
<feature type="active site" description="Charge relay system" evidence="7">
    <location>
        <position position="277"/>
    </location>
</feature>
<dbReference type="PROSITE" id="PS51695">
    <property type="entry name" value="SEDOLISIN"/>
    <property type="match status" value="1"/>
</dbReference>
<dbReference type="PANTHER" id="PTHR14218:SF38">
    <property type="entry name" value="PEPTIDASE S53 DOMAIN-CONTAINING PROTEIN"/>
    <property type="match status" value="1"/>
</dbReference>
<keyword evidence="11" id="KW-1185">Reference proteome</keyword>
<keyword evidence="1 7" id="KW-0645">Protease</keyword>
<feature type="binding site" evidence="7">
    <location>
        <position position="684"/>
    </location>
    <ligand>
        <name>Ca(2+)</name>
        <dbReference type="ChEBI" id="CHEBI:29108"/>
    </ligand>
</feature>
<evidence type="ECO:0000256" key="3">
    <source>
        <dbReference type="ARBA" id="ARBA00022801"/>
    </source>
</evidence>
<dbReference type="SMART" id="SM00944">
    <property type="entry name" value="Pro-kuma_activ"/>
    <property type="match status" value="1"/>
</dbReference>
<proteinExistence type="predicted"/>
<dbReference type="Pfam" id="PF09286">
    <property type="entry name" value="Pro-kuma_activ"/>
    <property type="match status" value="1"/>
</dbReference>
<evidence type="ECO:0000259" key="9">
    <source>
        <dbReference type="PROSITE" id="PS51695"/>
    </source>
</evidence>
<dbReference type="EMBL" id="GL871293">
    <property type="protein sequence ID" value="EGC30880.1"/>
    <property type="molecule type" value="Genomic_DNA"/>
</dbReference>
<dbReference type="PANTHER" id="PTHR14218">
    <property type="entry name" value="PROTEASE S8 TRIPEPTIDYL PEPTIDASE I CLN2"/>
    <property type="match status" value="1"/>
</dbReference>
<dbReference type="eggNOG" id="ENOG502S2RS">
    <property type="taxonomic scope" value="Eukaryota"/>
</dbReference>
<feature type="binding site" evidence="7">
    <location>
        <position position="662"/>
    </location>
    <ligand>
        <name>Ca(2+)</name>
        <dbReference type="ChEBI" id="CHEBI:29108"/>
    </ligand>
</feature>
<feature type="signal peptide" evidence="8">
    <location>
        <begin position="1"/>
        <end position="20"/>
    </location>
</feature>
<protein>
    <recommendedName>
        <fullName evidence="9">Peptidase S53 domain-containing protein</fullName>
    </recommendedName>
</protein>
<feature type="active site" description="Charge relay system" evidence="7">
    <location>
        <position position="273"/>
    </location>
</feature>
<evidence type="ECO:0000256" key="2">
    <source>
        <dbReference type="ARBA" id="ARBA00022723"/>
    </source>
</evidence>
<dbReference type="OrthoDB" id="409122at2759"/>
<feature type="active site" description="Charge relay system" evidence="7">
    <location>
        <position position="616"/>
    </location>
</feature>
<dbReference type="InterPro" id="IPR030400">
    <property type="entry name" value="Sedolisin_dom"/>
</dbReference>
<keyword evidence="3 7" id="KW-0378">Hydrolase</keyword>
<dbReference type="CDD" id="cd11377">
    <property type="entry name" value="Pro-peptidase_S53"/>
    <property type="match status" value="1"/>
</dbReference>
<dbReference type="SUPFAM" id="SSF54897">
    <property type="entry name" value="Protease propeptides/inhibitors"/>
    <property type="match status" value="1"/>
</dbReference>
<comment type="cofactor">
    <cofactor evidence="7">
        <name>Ca(2+)</name>
        <dbReference type="ChEBI" id="CHEBI:29108"/>
    </cofactor>
    <text evidence="7">Binds 1 Ca(2+) ion per subunit.</text>
</comment>
<accession>F0ZYU4</accession>
<feature type="chain" id="PRO_5003265494" description="Peptidase S53 domain-containing protein" evidence="8">
    <location>
        <begin position="21"/>
        <end position="708"/>
    </location>
</feature>
<dbReference type="FunFam" id="3.40.50.200:FF:000040">
    <property type="entry name" value="Predicted protein"/>
    <property type="match status" value="1"/>
</dbReference>
<dbReference type="SUPFAM" id="SSF52743">
    <property type="entry name" value="Subtilisin-like"/>
    <property type="match status" value="1"/>
</dbReference>
<dbReference type="GO" id="GO:0006508">
    <property type="term" value="P:proteolysis"/>
    <property type="evidence" value="ECO:0000318"/>
    <property type="project" value="GO_Central"/>
</dbReference>
<evidence type="ECO:0000256" key="1">
    <source>
        <dbReference type="ARBA" id="ARBA00022670"/>
    </source>
</evidence>
<feature type="binding site" evidence="7">
    <location>
        <position position="661"/>
    </location>
    <ligand>
        <name>Ca(2+)</name>
        <dbReference type="ChEBI" id="CHEBI:29108"/>
    </ligand>
</feature>
<name>F0ZYU4_DICPU</name>
<gene>
    <name evidence="10" type="ORF">DICPUDRAFT_40793</name>
</gene>
<organism evidence="10 11">
    <name type="scientific">Dictyostelium purpureum</name>
    <name type="common">Slime mold</name>
    <dbReference type="NCBI Taxonomy" id="5786"/>
    <lineage>
        <taxon>Eukaryota</taxon>
        <taxon>Amoebozoa</taxon>
        <taxon>Evosea</taxon>
        <taxon>Eumycetozoa</taxon>
        <taxon>Dictyostelia</taxon>
        <taxon>Dictyosteliales</taxon>
        <taxon>Dictyosteliaceae</taxon>
        <taxon>Dictyostelium</taxon>
    </lineage>
</organism>
<evidence type="ECO:0000256" key="4">
    <source>
        <dbReference type="ARBA" id="ARBA00022825"/>
    </source>
</evidence>
<evidence type="ECO:0000313" key="11">
    <source>
        <dbReference type="Proteomes" id="UP000001064"/>
    </source>
</evidence>
<sequence>MKSKIFILFILNFIFSIGFSSNVYNSNIKLTTIANVETFPNRFLKIGDSKQSETIQFKILLKQKNLNILEDKFWDISSPKSENYGKFLNEKEIDSIIAPNEEDIQDVLNWLVDNEIEKNGITCYSDYIKVEASVKKASKLFNTKFSDYISTRTLNRRIRIDGPAWVPESISEKIHLILGLSDFIEDHKKTKLNINRNLKDDSMLITPDVIRKYYGVSDEIGTNLSNIQSVGSQHSVYSEGALEYFEQQYNLNPSRIITNNMENCLPGGCDQLEPNIDIQYLSSMGNNITTLYYQLTYDEWVLDWALNVQSFVPFPLVSSLSYGFGEFDVCAVVPNNCSSLGIDSVGYINRTNIEFQKLGLRGMSILVSSGDEGCLGFYSSSGNCPLDTSNYCPLGGCKYTTTFCPSITISLSNGSECFFPMGYGNDTCFNLFLNSNYSDSINNFIESNNDDQCTTTIDRDSRNNPHFYTSCSCDSLIPYYDEELELKIISFEFDPEAGRLFDLEFPGSSPYITSVGATQILSMTEPEIVCSITTGAIIVSGGGFSATQPQPSYQASAVSKYLENGASTLPPSYSFNPSNRAVPDITLAGHSYSIANSVNQSSNECPCELSSVDGTSCSAPSAGGIFSLINDHLLNSNRSPLGFLNPLLYQAAIEQPNVFNDITVGNIKCNGVYCCEYGYSATPGYDCASGLGSINYQNLKDYILLIKK</sequence>
<dbReference type="RefSeq" id="XP_003292585.1">
    <property type="nucleotide sequence ID" value="XM_003292537.1"/>
</dbReference>
<dbReference type="AlphaFoldDB" id="F0ZYU4"/>
<keyword evidence="2 7" id="KW-0479">Metal-binding</keyword>
<dbReference type="InParanoid" id="F0ZYU4"/>
<keyword evidence="8" id="KW-0732">Signal</keyword>
<keyword evidence="5 7" id="KW-0106">Calcium</keyword>
<dbReference type="GO" id="GO:0008240">
    <property type="term" value="F:tripeptidyl-peptidase activity"/>
    <property type="evidence" value="ECO:0000318"/>
    <property type="project" value="GO_Central"/>
</dbReference>
<evidence type="ECO:0000256" key="8">
    <source>
        <dbReference type="SAM" id="SignalP"/>
    </source>
</evidence>
<dbReference type="CDD" id="cd04056">
    <property type="entry name" value="Peptidases_S53"/>
    <property type="match status" value="1"/>
</dbReference>
<dbReference type="GO" id="GO:0046872">
    <property type="term" value="F:metal ion binding"/>
    <property type="evidence" value="ECO:0007669"/>
    <property type="project" value="UniProtKB-UniRule"/>
</dbReference>
<dbReference type="KEGG" id="dpp:DICPUDRAFT_40793"/>
<dbReference type="OMA" id="YCCEYGY"/>
<dbReference type="GeneID" id="10508461"/>
<evidence type="ECO:0000256" key="5">
    <source>
        <dbReference type="ARBA" id="ARBA00022837"/>
    </source>
</evidence>
<dbReference type="STRING" id="5786.F0ZYU4"/>
<dbReference type="InterPro" id="IPR036852">
    <property type="entry name" value="Peptidase_S8/S53_dom_sf"/>
</dbReference>
<feature type="domain" description="Peptidase S53" evidence="9">
    <location>
        <begin position="204"/>
        <end position="706"/>
    </location>
</feature>